<dbReference type="GO" id="GO:0048544">
    <property type="term" value="P:recognition of pollen"/>
    <property type="evidence" value="ECO:0007669"/>
    <property type="project" value="InterPro"/>
</dbReference>
<accession>A0AAD8HF18</accession>
<feature type="domain" description="Apple" evidence="3">
    <location>
        <begin position="90"/>
        <end position="172"/>
    </location>
</feature>
<keyword evidence="2" id="KW-1015">Disulfide bond</keyword>
<dbReference type="InterPro" id="IPR000858">
    <property type="entry name" value="S_locus_glycoprot_dom"/>
</dbReference>
<keyword evidence="1" id="KW-0732">Signal</keyword>
<dbReference type="PROSITE" id="PS50948">
    <property type="entry name" value="PAN"/>
    <property type="match status" value="1"/>
</dbReference>
<evidence type="ECO:0000256" key="1">
    <source>
        <dbReference type="ARBA" id="ARBA00022729"/>
    </source>
</evidence>
<gene>
    <name evidence="4" type="ORF">POM88_040463</name>
</gene>
<proteinExistence type="predicted"/>
<organism evidence="4 5">
    <name type="scientific">Heracleum sosnowskyi</name>
    <dbReference type="NCBI Taxonomy" id="360622"/>
    <lineage>
        <taxon>Eukaryota</taxon>
        <taxon>Viridiplantae</taxon>
        <taxon>Streptophyta</taxon>
        <taxon>Embryophyta</taxon>
        <taxon>Tracheophyta</taxon>
        <taxon>Spermatophyta</taxon>
        <taxon>Magnoliopsida</taxon>
        <taxon>eudicotyledons</taxon>
        <taxon>Gunneridae</taxon>
        <taxon>Pentapetalae</taxon>
        <taxon>asterids</taxon>
        <taxon>campanulids</taxon>
        <taxon>Apiales</taxon>
        <taxon>Apiaceae</taxon>
        <taxon>Apioideae</taxon>
        <taxon>apioid superclade</taxon>
        <taxon>Tordylieae</taxon>
        <taxon>Tordyliinae</taxon>
        <taxon>Heracleum</taxon>
    </lineage>
</organism>
<evidence type="ECO:0000313" key="4">
    <source>
        <dbReference type="EMBL" id="KAK1364902.1"/>
    </source>
</evidence>
<keyword evidence="5" id="KW-1185">Reference proteome</keyword>
<reference evidence="4" key="2">
    <citation type="submission" date="2023-05" db="EMBL/GenBank/DDBJ databases">
        <authorList>
            <person name="Schelkunov M.I."/>
        </authorList>
    </citation>
    <scope>NUCLEOTIDE SEQUENCE</scope>
    <source>
        <strain evidence="4">Hsosn_3</strain>
        <tissue evidence="4">Leaf</tissue>
    </source>
</reference>
<dbReference type="Proteomes" id="UP001237642">
    <property type="component" value="Unassembled WGS sequence"/>
</dbReference>
<protein>
    <submittedName>
        <fullName evidence="4">Apple domain-containing protein</fullName>
    </submittedName>
</protein>
<dbReference type="PANTHER" id="PTHR32444">
    <property type="entry name" value="BULB-TYPE LECTIN DOMAIN-CONTAINING PROTEIN"/>
    <property type="match status" value="1"/>
</dbReference>
<dbReference type="Pfam" id="PF00954">
    <property type="entry name" value="S_locus_glycop"/>
    <property type="match status" value="1"/>
</dbReference>
<evidence type="ECO:0000259" key="3">
    <source>
        <dbReference type="PROSITE" id="PS50948"/>
    </source>
</evidence>
<dbReference type="SMART" id="SM00473">
    <property type="entry name" value="PAN_AP"/>
    <property type="match status" value="1"/>
</dbReference>
<evidence type="ECO:0000313" key="5">
    <source>
        <dbReference type="Proteomes" id="UP001237642"/>
    </source>
</evidence>
<evidence type="ECO:0000256" key="2">
    <source>
        <dbReference type="ARBA" id="ARBA00023157"/>
    </source>
</evidence>
<reference evidence="4" key="1">
    <citation type="submission" date="2023-02" db="EMBL/GenBank/DDBJ databases">
        <title>Genome of toxic invasive species Heracleum sosnowskyi carries increased number of genes despite the absence of recent whole-genome duplications.</title>
        <authorList>
            <person name="Schelkunov M."/>
            <person name="Shtratnikova V."/>
            <person name="Makarenko M."/>
            <person name="Klepikova A."/>
            <person name="Omelchenko D."/>
            <person name="Novikova G."/>
            <person name="Obukhova E."/>
            <person name="Bogdanov V."/>
            <person name="Penin A."/>
            <person name="Logacheva M."/>
        </authorList>
    </citation>
    <scope>NUCLEOTIDE SEQUENCE</scope>
    <source>
        <strain evidence="4">Hsosn_3</strain>
        <tissue evidence="4">Leaf</tissue>
    </source>
</reference>
<dbReference type="InterPro" id="IPR003609">
    <property type="entry name" value="Pan_app"/>
</dbReference>
<name>A0AAD8HF18_9APIA</name>
<dbReference type="AlphaFoldDB" id="A0AAD8HF18"/>
<dbReference type="EMBL" id="JAUIZM010000009">
    <property type="protein sequence ID" value="KAK1364902.1"/>
    <property type="molecule type" value="Genomic_DNA"/>
</dbReference>
<dbReference type="CDD" id="cd01098">
    <property type="entry name" value="PAN_AP_plant"/>
    <property type="match status" value="1"/>
</dbReference>
<comment type="caution">
    <text evidence="4">The sequence shown here is derived from an EMBL/GenBank/DDBJ whole genome shotgun (WGS) entry which is preliminary data.</text>
</comment>
<dbReference type="Pfam" id="PF08276">
    <property type="entry name" value="PAN_2"/>
    <property type="match status" value="1"/>
</dbReference>
<dbReference type="PANTHER" id="PTHR32444:SF63">
    <property type="entry name" value="G-TYPE LECTIN S-RECEPTOR-LIKE SERINE_THREONINE-PROTEIN KINASE RKS1"/>
    <property type="match status" value="1"/>
</dbReference>
<sequence length="192" mass="21725">MKTNNPVFKVSYINNPEEKEDVHKWEDFFSAPKDQCDNFGYCGVFSDCNSFNAGENECNCLPGFEPKSPRDWNLRDASQGCVTKRKGGMCGNGEKFVKLREVKLPDTTNTRLDMNLDVKACADLCLRNCSCMDYSSANVSEGSFSGCLTWYNELVDLREYPSGGQDFYIRLDAIEFGMLSYIYCLLVTMCLV</sequence>